<feature type="transmembrane region" description="Helical" evidence="5">
    <location>
        <begin position="58"/>
        <end position="78"/>
    </location>
</feature>
<evidence type="ECO:0000256" key="1">
    <source>
        <dbReference type="ARBA" id="ARBA00004141"/>
    </source>
</evidence>
<name>A0A652YLV6_NOCGL</name>
<dbReference type="Gene3D" id="1.20.58.340">
    <property type="entry name" value="Magnesium transport protein CorA, transmembrane region"/>
    <property type="match status" value="1"/>
</dbReference>
<comment type="caution">
    <text evidence="6">The sequence shown here is derived from an EMBL/GenBank/DDBJ whole genome shotgun (WGS) entry which is preliminary data.</text>
</comment>
<evidence type="ECO:0000313" key="6">
    <source>
        <dbReference type="EMBL" id="TYQ02570.1"/>
    </source>
</evidence>
<dbReference type="AlphaFoldDB" id="A0A652YLV6"/>
<dbReference type="InterPro" id="IPR045863">
    <property type="entry name" value="CorA_TM1_TM2"/>
</dbReference>
<evidence type="ECO:0000256" key="4">
    <source>
        <dbReference type="ARBA" id="ARBA00023136"/>
    </source>
</evidence>
<comment type="subcellular location">
    <subcellularLocation>
        <location evidence="1">Membrane</location>
        <topology evidence="1">Multi-pass membrane protein</topology>
    </subcellularLocation>
</comment>
<proteinExistence type="predicted"/>
<dbReference type="GO" id="GO:0046873">
    <property type="term" value="F:metal ion transmembrane transporter activity"/>
    <property type="evidence" value="ECO:0007669"/>
    <property type="project" value="InterPro"/>
</dbReference>
<organism evidence="6">
    <name type="scientific">Nocardia globerula</name>
    <dbReference type="NCBI Taxonomy" id="1818"/>
    <lineage>
        <taxon>Bacteria</taxon>
        <taxon>Bacillati</taxon>
        <taxon>Actinomycetota</taxon>
        <taxon>Actinomycetes</taxon>
        <taxon>Mycobacteriales</taxon>
        <taxon>Nocardiaceae</taxon>
        <taxon>Nocardia</taxon>
    </lineage>
</organism>
<feature type="transmembrane region" description="Helical" evidence="5">
    <location>
        <begin position="29"/>
        <end position="46"/>
    </location>
</feature>
<dbReference type="InterPro" id="IPR002523">
    <property type="entry name" value="MgTranspt_CorA/ZnTranspt_ZntB"/>
</dbReference>
<evidence type="ECO:0000256" key="5">
    <source>
        <dbReference type="SAM" id="Phobius"/>
    </source>
</evidence>
<dbReference type="EMBL" id="VNIQ01000006">
    <property type="protein sequence ID" value="TYQ02570.1"/>
    <property type="molecule type" value="Genomic_DNA"/>
</dbReference>
<keyword evidence="3 5" id="KW-1133">Transmembrane helix</keyword>
<evidence type="ECO:0000256" key="3">
    <source>
        <dbReference type="ARBA" id="ARBA00022989"/>
    </source>
</evidence>
<dbReference type="Pfam" id="PF01544">
    <property type="entry name" value="CorA"/>
    <property type="match status" value="1"/>
</dbReference>
<reference evidence="6" key="1">
    <citation type="submission" date="2019-07" db="EMBL/GenBank/DDBJ databases">
        <title>Genomic Encyclopedia of Type Strains, Phase IV (KMG-IV): sequencing the most valuable type-strain genomes for metagenomic binning, comparative biology and taxonomic classification.</title>
        <authorList>
            <person name="Goeker M."/>
        </authorList>
    </citation>
    <scope>NUCLEOTIDE SEQUENCE</scope>
    <source>
        <strain evidence="6">DSM 44596</strain>
    </source>
</reference>
<dbReference type="GO" id="GO:0016020">
    <property type="term" value="C:membrane"/>
    <property type="evidence" value="ECO:0007669"/>
    <property type="project" value="UniProtKB-SubCell"/>
</dbReference>
<keyword evidence="4 5" id="KW-0472">Membrane</keyword>
<gene>
    <name evidence="6" type="ORF">FNL38_106390</name>
</gene>
<dbReference type="SUPFAM" id="SSF144083">
    <property type="entry name" value="Magnesium transport protein CorA, transmembrane region"/>
    <property type="match status" value="1"/>
</dbReference>
<evidence type="ECO:0000256" key="2">
    <source>
        <dbReference type="ARBA" id="ARBA00022692"/>
    </source>
</evidence>
<accession>A0A652YLV6</accession>
<keyword evidence="2 5" id="KW-0812">Transmembrane</keyword>
<protein>
    <submittedName>
        <fullName evidence="6">CorA-like Mg2+ transporter protein</fullName>
    </submittedName>
</protein>
<sequence>MHGEKLDLVLSDRLVGSEWQRVPPEILDAWAAILFTPTLICAIYCMNFDTMPELHWTFGYPLAFGLMLLVAPSGNLGLGEHR</sequence>